<proteinExistence type="predicted"/>
<dbReference type="AlphaFoldDB" id="A0A1G6H2R4"/>
<gene>
    <name evidence="2" type="ORF">SAMN05421749_101682</name>
</gene>
<feature type="chain" id="PRO_5017350448" description="Outer membrane protein beta-barrel domain-containing protein" evidence="1">
    <location>
        <begin position="20"/>
        <end position="172"/>
    </location>
</feature>
<dbReference type="RefSeq" id="WP_213030456.1">
    <property type="nucleotide sequence ID" value="NZ_FMYK01000001.1"/>
</dbReference>
<organism evidence="2 3">
    <name type="scientific">Acinetobacter marinus</name>
    <dbReference type="NCBI Taxonomy" id="281375"/>
    <lineage>
        <taxon>Bacteria</taxon>
        <taxon>Pseudomonadati</taxon>
        <taxon>Pseudomonadota</taxon>
        <taxon>Gammaproteobacteria</taxon>
        <taxon>Moraxellales</taxon>
        <taxon>Moraxellaceae</taxon>
        <taxon>Acinetobacter</taxon>
    </lineage>
</organism>
<dbReference type="Proteomes" id="UP000242317">
    <property type="component" value="Unassembled WGS sequence"/>
</dbReference>
<evidence type="ECO:0000313" key="2">
    <source>
        <dbReference type="EMBL" id="SDB88434.1"/>
    </source>
</evidence>
<keyword evidence="1" id="KW-0732">Signal</keyword>
<evidence type="ECO:0000313" key="3">
    <source>
        <dbReference type="Proteomes" id="UP000242317"/>
    </source>
</evidence>
<sequence>MNKFFLTLCALFSFGHAYAVDLLPDAKLAESAPTLKKGYVGAGISQQLLHGNFEWVNPYGIAYAKAGVFINDDHEAGGQIGFRFPYHFTGTDQNGYYFGVYAGHLESIELDSEAHTRLGVGVDLAYVMLNANRISTISVGIGAAEKVEGQYGGEKETEPQLQFAYSLSFGVF</sequence>
<feature type="signal peptide" evidence="1">
    <location>
        <begin position="1"/>
        <end position="19"/>
    </location>
</feature>
<evidence type="ECO:0000256" key="1">
    <source>
        <dbReference type="SAM" id="SignalP"/>
    </source>
</evidence>
<dbReference type="EMBL" id="FMYK01000001">
    <property type="protein sequence ID" value="SDB88434.1"/>
    <property type="molecule type" value="Genomic_DNA"/>
</dbReference>
<evidence type="ECO:0008006" key="4">
    <source>
        <dbReference type="Google" id="ProtNLM"/>
    </source>
</evidence>
<reference evidence="3" key="1">
    <citation type="submission" date="2016-09" db="EMBL/GenBank/DDBJ databases">
        <authorList>
            <person name="Varghese N."/>
            <person name="Submissions S."/>
        </authorList>
    </citation>
    <scope>NUCLEOTIDE SEQUENCE [LARGE SCALE GENOMIC DNA]</scope>
    <source>
        <strain evidence="3">ANC 3699</strain>
    </source>
</reference>
<keyword evidence="3" id="KW-1185">Reference proteome</keyword>
<protein>
    <recommendedName>
        <fullName evidence="4">Outer membrane protein beta-barrel domain-containing protein</fullName>
    </recommendedName>
</protein>
<accession>A0A1G6H2R4</accession>
<name>A0A1G6H2R4_9GAMM</name>